<dbReference type="InterPro" id="IPR001466">
    <property type="entry name" value="Beta-lactam-related"/>
</dbReference>
<evidence type="ECO:0000259" key="2">
    <source>
        <dbReference type="Pfam" id="PF00144"/>
    </source>
</evidence>
<dbReference type="PANTHER" id="PTHR46825:SF14">
    <property type="entry name" value="BETA-LACTAMASE-RELATED DOMAIN-CONTAINING PROTEIN"/>
    <property type="match status" value="1"/>
</dbReference>
<feature type="domain" description="Beta-lactamase-related" evidence="2">
    <location>
        <begin position="16"/>
        <end position="369"/>
    </location>
</feature>
<sequence length="534" mass="59394">MDSKIFAQLEAEVPAIEDLRRSSGAVALSIGVFHHGRIIYTRHFGRRNIEFPDPPNDDTVYFLASVSKCISTCAVACLVADGVLDWDTPFHHYLQAFIRADDDFGNQATLRDLACHRTGLSQATFWWGQMEGESLLNTAQLVQQASYLRTIAPFRTSFNYSNWNYFLIHAIVEQATGKPFGEVVNELLFGPLGLKNTTFDTPAKTHNSALSHAVRNDGTASKIPMNSLDSSTGLSACLGAKSTITEMLRFFSAFVSAYTYQKEHKVDTTPKSPFQQLRHILEPQIQVKEESPSSYCMGIYRTKLPGVLSCASLNAQLVGPKIPFFGVNNAGTEVFHHSGNLPGAFGSYILVPETQSGVICLTNSTPLFDPTDFAAQIALGVLLGERKPDNLMALGKLATTSQIAWYEKVNKYLNNKRSSVRPSVPLPLYAGKYSNRAGNFVLVVTPTTTGLRITIEGSFKTSYDLEPLDGDTFCWVADRDREVCRGMFPYPFPPFHTVKFWVRESWVDRLIWHTDMTGKPDIFRRVGEMHGGKL</sequence>
<dbReference type="Pfam" id="PF00144">
    <property type="entry name" value="Beta-lactamase"/>
    <property type="match status" value="1"/>
</dbReference>
<dbReference type="InterPro" id="IPR050491">
    <property type="entry name" value="AmpC-like"/>
</dbReference>
<name>A0A6G1IFC9_9PLEO</name>
<dbReference type="Proteomes" id="UP000799291">
    <property type="component" value="Unassembled WGS sequence"/>
</dbReference>
<dbReference type="Gene3D" id="3.40.710.10">
    <property type="entry name" value="DD-peptidase/beta-lactamase superfamily"/>
    <property type="match status" value="1"/>
</dbReference>
<protein>
    <submittedName>
        <fullName evidence="3">Beta-lactamase/transpeptidase-like protein</fullName>
    </submittedName>
</protein>
<dbReference type="AlphaFoldDB" id="A0A6G1IFC9"/>
<evidence type="ECO:0000313" key="4">
    <source>
        <dbReference type="Proteomes" id="UP000799291"/>
    </source>
</evidence>
<dbReference type="OrthoDB" id="5946976at2759"/>
<dbReference type="EMBL" id="MU005629">
    <property type="protein sequence ID" value="KAF2676798.1"/>
    <property type="molecule type" value="Genomic_DNA"/>
</dbReference>
<dbReference type="SUPFAM" id="SSF56601">
    <property type="entry name" value="beta-lactamase/transpeptidase-like"/>
    <property type="match status" value="1"/>
</dbReference>
<evidence type="ECO:0000256" key="1">
    <source>
        <dbReference type="ARBA" id="ARBA00038215"/>
    </source>
</evidence>
<organism evidence="3 4">
    <name type="scientific">Lentithecium fluviatile CBS 122367</name>
    <dbReference type="NCBI Taxonomy" id="1168545"/>
    <lineage>
        <taxon>Eukaryota</taxon>
        <taxon>Fungi</taxon>
        <taxon>Dikarya</taxon>
        <taxon>Ascomycota</taxon>
        <taxon>Pezizomycotina</taxon>
        <taxon>Dothideomycetes</taxon>
        <taxon>Pleosporomycetidae</taxon>
        <taxon>Pleosporales</taxon>
        <taxon>Massarineae</taxon>
        <taxon>Lentitheciaceae</taxon>
        <taxon>Lentithecium</taxon>
    </lineage>
</organism>
<comment type="similarity">
    <text evidence="1">Belongs to the peptidase S12 family.</text>
</comment>
<proteinExistence type="inferred from homology"/>
<dbReference type="InterPro" id="IPR012338">
    <property type="entry name" value="Beta-lactam/transpept-like"/>
</dbReference>
<dbReference type="PANTHER" id="PTHR46825">
    <property type="entry name" value="D-ALANYL-D-ALANINE-CARBOXYPEPTIDASE/ENDOPEPTIDASE AMPH"/>
    <property type="match status" value="1"/>
</dbReference>
<reference evidence="3" key="1">
    <citation type="journal article" date="2020" name="Stud. Mycol.">
        <title>101 Dothideomycetes genomes: a test case for predicting lifestyles and emergence of pathogens.</title>
        <authorList>
            <person name="Haridas S."/>
            <person name="Albert R."/>
            <person name="Binder M."/>
            <person name="Bloem J."/>
            <person name="Labutti K."/>
            <person name="Salamov A."/>
            <person name="Andreopoulos B."/>
            <person name="Baker S."/>
            <person name="Barry K."/>
            <person name="Bills G."/>
            <person name="Bluhm B."/>
            <person name="Cannon C."/>
            <person name="Castanera R."/>
            <person name="Culley D."/>
            <person name="Daum C."/>
            <person name="Ezra D."/>
            <person name="Gonzalez J."/>
            <person name="Henrissat B."/>
            <person name="Kuo A."/>
            <person name="Liang C."/>
            <person name="Lipzen A."/>
            <person name="Lutzoni F."/>
            <person name="Magnuson J."/>
            <person name="Mondo S."/>
            <person name="Nolan M."/>
            <person name="Ohm R."/>
            <person name="Pangilinan J."/>
            <person name="Park H.-J."/>
            <person name="Ramirez L."/>
            <person name="Alfaro M."/>
            <person name="Sun H."/>
            <person name="Tritt A."/>
            <person name="Yoshinaga Y."/>
            <person name="Zwiers L.-H."/>
            <person name="Turgeon B."/>
            <person name="Goodwin S."/>
            <person name="Spatafora J."/>
            <person name="Crous P."/>
            <person name="Grigoriev I."/>
        </authorList>
    </citation>
    <scope>NUCLEOTIDE SEQUENCE</scope>
    <source>
        <strain evidence="3">CBS 122367</strain>
    </source>
</reference>
<dbReference type="Gene3D" id="2.40.128.600">
    <property type="match status" value="1"/>
</dbReference>
<accession>A0A6G1IFC9</accession>
<evidence type="ECO:0000313" key="3">
    <source>
        <dbReference type="EMBL" id="KAF2676798.1"/>
    </source>
</evidence>
<keyword evidence="4" id="KW-1185">Reference proteome</keyword>
<gene>
    <name evidence="3" type="ORF">K458DRAFT_467969</name>
</gene>